<name>A0ABT5TF37_9RHOB</name>
<sequence length="326" mass="36823">MDEKNEYYQLHGQGIGHRKTNRPILRFAGTGLFYHNGVQGTDFERIIDAAQDFIDTFPGTVTKFADAGRGDYALIKGNNWRDRSGYRPATPVAADGFDLWVFSDENQPVISFSTYLPVNEGPYRVQSPGLVYNAVPLVWIAEDPDRCVAKMARWCALLRPEQGTFGIGTVSSLGTSQRNYGMEYWPWLARYSGLDAVTWMKYDRRNPHQALRAVNWLTILDDVWIDKLGGLERIAGSLHPEGSVYPYDGGAIIRACTHPQMGDVNMTGVPEAYVMVDRLIRPFRYTDYASGAPMDRLKVPEPLDPVETTVNWVRRFERFDPDAGGR</sequence>
<dbReference type="Proteomes" id="UP001431784">
    <property type="component" value="Unassembled WGS sequence"/>
</dbReference>
<reference evidence="1" key="1">
    <citation type="submission" date="2023-02" db="EMBL/GenBank/DDBJ databases">
        <title>Description of Roseinatronobacter alkalisoli sp. nov., an alkaliphilic bacerium isolated from soda soil.</title>
        <authorList>
            <person name="Wei W."/>
        </authorList>
    </citation>
    <scope>NUCLEOTIDE SEQUENCE</scope>
    <source>
        <strain evidence="1">HJB301</strain>
    </source>
</reference>
<evidence type="ECO:0000313" key="2">
    <source>
        <dbReference type="Proteomes" id="UP001431784"/>
    </source>
</evidence>
<proteinExistence type="predicted"/>
<dbReference type="EMBL" id="JAQZSM010000052">
    <property type="protein sequence ID" value="MDD7973736.1"/>
    <property type="molecule type" value="Genomic_DNA"/>
</dbReference>
<evidence type="ECO:0000313" key="1">
    <source>
        <dbReference type="EMBL" id="MDD7973736.1"/>
    </source>
</evidence>
<comment type="caution">
    <text evidence="1">The sequence shown here is derived from an EMBL/GenBank/DDBJ whole genome shotgun (WGS) entry which is preliminary data.</text>
</comment>
<organism evidence="1 2">
    <name type="scientific">Roseinatronobacter alkalisoli</name>
    <dbReference type="NCBI Taxonomy" id="3028235"/>
    <lineage>
        <taxon>Bacteria</taxon>
        <taxon>Pseudomonadati</taxon>
        <taxon>Pseudomonadota</taxon>
        <taxon>Alphaproteobacteria</taxon>
        <taxon>Rhodobacterales</taxon>
        <taxon>Paracoccaceae</taxon>
        <taxon>Roseinatronobacter</taxon>
    </lineage>
</organism>
<dbReference type="InterPro" id="IPR021815">
    <property type="entry name" value="TsiV"/>
</dbReference>
<dbReference type="RefSeq" id="WP_274354397.1">
    <property type="nucleotide sequence ID" value="NZ_JAQZSM010000052.1"/>
</dbReference>
<accession>A0ABT5TF37</accession>
<gene>
    <name evidence="1" type="ORF">PUT78_21990</name>
</gene>
<dbReference type="Pfam" id="PF11876">
    <property type="entry name" value="TsiV"/>
    <property type="match status" value="1"/>
</dbReference>
<protein>
    <submittedName>
        <fullName evidence="1">DUF3396 domain-containing protein</fullName>
    </submittedName>
</protein>
<keyword evidence="2" id="KW-1185">Reference proteome</keyword>